<gene>
    <name evidence="1" type="ORF">F6I34_08095</name>
</gene>
<sequence length="147" mass="17084">MNNGYYRNVLDANGVICSGRDLYRSSGKCKNPFKNVTILVCEDGRHVVPILNLIEFDRVKEWDYKKTVYQNALAMQKKYHLSIERLATAFGISEFVMTKMLRDGEDFKASARILALIKGNFNLETEYYRQVVLNHCLSKSEVRKYDK</sequence>
<dbReference type="AlphaFoldDB" id="A0A329PJL2"/>
<name>A0A329PJL2_9LACT</name>
<dbReference type="EMBL" id="VYVN01000024">
    <property type="protein sequence ID" value="KAA9238594.1"/>
    <property type="molecule type" value="Genomic_DNA"/>
</dbReference>
<organism evidence="1 2">
    <name type="scientific">Aerococcus tenax</name>
    <dbReference type="NCBI Taxonomy" id="3078812"/>
    <lineage>
        <taxon>Bacteria</taxon>
        <taxon>Bacillati</taxon>
        <taxon>Bacillota</taxon>
        <taxon>Bacilli</taxon>
        <taxon>Lactobacillales</taxon>
        <taxon>Aerococcaceae</taxon>
        <taxon>Aerococcus</taxon>
    </lineage>
</organism>
<evidence type="ECO:0000313" key="1">
    <source>
        <dbReference type="EMBL" id="KAA9238594.1"/>
    </source>
</evidence>
<accession>A0A329PJL2</accession>
<comment type="caution">
    <text evidence="1">The sequence shown here is derived from an EMBL/GenBank/DDBJ whole genome shotgun (WGS) entry which is preliminary data.</text>
</comment>
<protein>
    <submittedName>
        <fullName evidence="1">Uncharacterized protein</fullName>
    </submittedName>
</protein>
<evidence type="ECO:0000313" key="2">
    <source>
        <dbReference type="Proteomes" id="UP000326476"/>
    </source>
</evidence>
<reference evidence="2" key="1">
    <citation type="submission" date="2019-09" db="EMBL/GenBank/DDBJ databases">
        <title>Draft genome sequence assemblies of isolates from the urinary tract.</title>
        <authorList>
            <person name="Mores C.R."/>
            <person name="Putonti C."/>
            <person name="Wolfe A.J."/>
        </authorList>
    </citation>
    <scope>NUCLEOTIDE SEQUENCE [LARGE SCALE GENOMIC DNA]</scope>
    <source>
        <strain evidence="2">UMB8614</strain>
    </source>
</reference>
<proteinExistence type="predicted"/>
<dbReference type="Proteomes" id="UP000326476">
    <property type="component" value="Unassembled WGS sequence"/>
</dbReference>
<keyword evidence="2" id="KW-1185">Reference proteome</keyword>
<dbReference type="RefSeq" id="WP_111853309.1">
    <property type="nucleotide sequence ID" value="NZ_CP127382.2"/>
</dbReference>